<feature type="domain" description="Glycosyl transferase family 1" evidence="15">
    <location>
        <begin position="291"/>
        <end position="468"/>
    </location>
</feature>
<evidence type="ECO:0000313" key="16">
    <source>
        <dbReference type="EMBL" id="KAJ6238259.1"/>
    </source>
</evidence>
<feature type="transmembrane region" description="Helical" evidence="14">
    <location>
        <begin position="69"/>
        <end position="89"/>
    </location>
</feature>
<evidence type="ECO:0000256" key="11">
    <source>
        <dbReference type="ARBA" id="ARBA00033088"/>
    </source>
</evidence>
<dbReference type="InterPro" id="IPR001296">
    <property type="entry name" value="Glyco_trans_1"/>
</dbReference>
<keyword evidence="3" id="KW-0328">Glycosyltransferase</keyword>
<comment type="pathway">
    <text evidence="2">Protein modification; protein glycosylation.</text>
</comment>
<name>A0ABQ8Y3J4_9EUKA</name>
<proteinExistence type="predicted"/>
<keyword evidence="5 14" id="KW-0812">Transmembrane</keyword>
<evidence type="ECO:0000256" key="5">
    <source>
        <dbReference type="ARBA" id="ARBA00022692"/>
    </source>
</evidence>
<evidence type="ECO:0000256" key="8">
    <source>
        <dbReference type="ARBA" id="ARBA00023136"/>
    </source>
</evidence>
<dbReference type="PANTHER" id="PTHR13036">
    <property type="entry name" value="BETA1,4 MANNOSYLTRANSFERASE"/>
    <property type="match status" value="1"/>
</dbReference>
<sequence>MSKNCCLLVLGDIGLSPRMQYHAHSLATSEKYNVDFVGYTTTRSHSLLKSDRIKIHGIKSFPNLPRKLFLLYAPLKVLFLFLQLLYILIFKISKSDFLLIQNPPTIPTMLVAEFFCLFTKTKLVIDWHNFGWSVLALHLGKKHFVVKISRWLEWLGSRKAHAHFCVSKAMKKELKENWGIEATVLYDQPPIIFKETPIEERHELFLKLKNEFKPLNKMKKNENLQEEEKKKEKNEENKKEKNEENKEKEEEKKKENEENKEKEIEIEEEIETEKETKSLTENETLFTIKNEKTITLKEKRPVLLINSTSWTKDDNLDMLLESATKLDQAISSPKIDENGYPDFYFVMTGKGPEKEQFQEKVSKLTFQKVGIVTIWLEAEDYPRLLGSSDLGICLHGSTSGFDLPMKVVDMFGCNLPTCALHYNCIDELVQDKVNGRIFSDATELVQQLTEIFKNFPKENEQLLKWRENLQEKSKHRWAENWLQKAWPIFKF</sequence>
<evidence type="ECO:0000256" key="2">
    <source>
        <dbReference type="ARBA" id="ARBA00004922"/>
    </source>
</evidence>
<comment type="subcellular location">
    <subcellularLocation>
        <location evidence="1">Endoplasmic reticulum membrane</location>
        <topology evidence="1">Single-pass membrane protein</topology>
    </subcellularLocation>
</comment>
<keyword evidence="17" id="KW-1185">Reference proteome</keyword>
<evidence type="ECO:0000256" key="1">
    <source>
        <dbReference type="ARBA" id="ARBA00004389"/>
    </source>
</evidence>
<organism evidence="16 17">
    <name type="scientific">Anaeramoeba flamelloides</name>
    <dbReference type="NCBI Taxonomy" id="1746091"/>
    <lineage>
        <taxon>Eukaryota</taxon>
        <taxon>Metamonada</taxon>
        <taxon>Anaeramoebidae</taxon>
        <taxon>Anaeramoeba</taxon>
    </lineage>
</organism>
<evidence type="ECO:0000259" key="15">
    <source>
        <dbReference type="Pfam" id="PF00534"/>
    </source>
</evidence>
<evidence type="ECO:0000313" key="17">
    <source>
        <dbReference type="Proteomes" id="UP001150062"/>
    </source>
</evidence>
<gene>
    <name evidence="16" type="ORF">M0813_26227</name>
</gene>
<dbReference type="SUPFAM" id="SSF53756">
    <property type="entry name" value="UDP-Glycosyltransferase/glycogen phosphorylase"/>
    <property type="match status" value="2"/>
</dbReference>
<feature type="compositionally biased region" description="Basic and acidic residues" evidence="13">
    <location>
        <begin position="217"/>
        <end position="263"/>
    </location>
</feature>
<reference evidence="16" key="1">
    <citation type="submission" date="2022-08" db="EMBL/GenBank/DDBJ databases">
        <title>Novel sulfate-reducing endosymbionts in the free-living metamonad Anaeramoeba.</title>
        <authorList>
            <person name="Jerlstrom-Hultqvist J."/>
            <person name="Cepicka I."/>
            <person name="Gallot-Lavallee L."/>
            <person name="Salas-Leiva D."/>
            <person name="Curtis B.A."/>
            <person name="Zahonova K."/>
            <person name="Pipaliya S."/>
            <person name="Dacks J."/>
            <person name="Roger A.J."/>
        </authorList>
    </citation>
    <scope>NUCLEOTIDE SEQUENCE</scope>
    <source>
        <strain evidence="16">Schooner1</strain>
    </source>
</reference>
<evidence type="ECO:0000256" key="9">
    <source>
        <dbReference type="ARBA" id="ARBA00031434"/>
    </source>
</evidence>
<dbReference type="InterPro" id="IPR026051">
    <property type="entry name" value="ALG1-like"/>
</dbReference>
<evidence type="ECO:0000256" key="4">
    <source>
        <dbReference type="ARBA" id="ARBA00022679"/>
    </source>
</evidence>
<dbReference type="Gene3D" id="3.40.50.2000">
    <property type="entry name" value="Glycogen Phosphorylase B"/>
    <property type="match status" value="2"/>
</dbReference>
<dbReference type="EMBL" id="JAOAOG010000233">
    <property type="protein sequence ID" value="KAJ6238259.1"/>
    <property type="molecule type" value="Genomic_DNA"/>
</dbReference>
<evidence type="ECO:0000256" key="10">
    <source>
        <dbReference type="ARBA" id="ARBA00031566"/>
    </source>
</evidence>
<dbReference type="Proteomes" id="UP001150062">
    <property type="component" value="Unassembled WGS sequence"/>
</dbReference>
<keyword evidence="6" id="KW-0256">Endoplasmic reticulum</keyword>
<evidence type="ECO:0000256" key="14">
    <source>
        <dbReference type="SAM" id="Phobius"/>
    </source>
</evidence>
<keyword evidence="4" id="KW-0808">Transferase</keyword>
<feature type="region of interest" description="Disordered" evidence="13">
    <location>
        <begin position="217"/>
        <end position="276"/>
    </location>
</feature>
<evidence type="ECO:0000256" key="13">
    <source>
        <dbReference type="SAM" id="MobiDB-lite"/>
    </source>
</evidence>
<evidence type="ECO:0000256" key="6">
    <source>
        <dbReference type="ARBA" id="ARBA00022824"/>
    </source>
</evidence>
<evidence type="ECO:0000256" key="12">
    <source>
        <dbReference type="ARBA" id="ARBA00045071"/>
    </source>
</evidence>
<dbReference type="Pfam" id="PF00534">
    <property type="entry name" value="Glycos_transf_1"/>
    <property type="match status" value="1"/>
</dbReference>
<keyword evidence="7 14" id="KW-1133">Transmembrane helix</keyword>
<accession>A0ABQ8Y3J4</accession>
<evidence type="ECO:0000256" key="7">
    <source>
        <dbReference type="ARBA" id="ARBA00022989"/>
    </source>
</evidence>
<dbReference type="PANTHER" id="PTHR13036:SF0">
    <property type="entry name" value="CHITOBIOSYLDIPHOSPHODOLICHOL BETA-MANNOSYLTRANSFERASE"/>
    <property type="match status" value="1"/>
</dbReference>
<evidence type="ECO:0000256" key="3">
    <source>
        <dbReference type="ARBA" id="ARBA00022676"/>
    </source>
</evidence>
<comment type="catalytic activity">
    <reaction evidence="12">
        <text>an N,N'-diacetylchitobiosyl-diphospho-di-trans,poly-cis-dolichol + GDP-alpha-D-mannose = a beta-D-Man-(1-&gt;4)-beta-D-GlcNAc-(1-&gt;4)-alpha-D-GlcNAc-diphospho-di-trans,poly-cis-dolichol + GDP + H(+)</text>
        <dbReference type="Rhea" id="RHEA:13865"/>
        <dbReference type="Rhea" id="RHEA-COMP:19510"/>
        <dbReference type="Rhea" id="RHEA-COMP:19511"/>
        <dbReference type="ChEBI" id="CHEBI:15378"/>
        <dbReference type="ChEBI" id="CHEBI:57269"/>
        <dbReference type="ChEBI" id="CHEBI:57527"/>
        <dbReference type="ChEBI" id="CHEBI:58189"/>
        <dbReference type="ChEBI" id="CHEBI:58472"/>
        <dbReference type="EC" id="2.4.1.142"/>
    </reaction>
    <physiologicalReaction direction="left-to-right" evidence="12">
        <dbReference type="Rhea" id="RHEA:13866"/>
    </physiologicalReaction>
</comment>
<protein>
    <recommendedName>
        <fullName evidence="10">Beta-1,4-mannosyltransferase</fullName>
    </recommendedName>
    <alternativeName>
        <fullName evidence="11">GDP-Man:GlcNAc2-PP-dolichol mannosyltransferase</fullName>
    </alternativeName>
    <alternativeName>
        <fullName evidence="9">GDP-mannose-dolichol diphosphochitobiose mannosyltransferase</fullName>
    </alternativeName>
</protein>
<keyword evidence="8 14" id="KW-0472">Membrane</keyword>
<comment type="caution">
    <text evidence="16">The sequence shown here is derived from an EMBL/GenBank/DDBJ whole genome shotgun (WGS) entry which is preliminary data.</text>
</comment>